<dbReference type="Pfam" id="PF02782">
    <property type="entry name" value="FGGY_C"/>
    <property type="match status" value="1"/>
</dbReference>
<evidence type="ECO:0000259" key="5">
    <source>
        <dbReference type="Pfam" id="PF02782"/>
    </source>
</evidence>
<dbReference type="PIRSF" id="PIRSF000538">
    <property type="entry name" value="GlpK"/>
    <property type="match status" value="1"/>
</dbReference>
<dbReference type="Proteomes" id="UP000595917">
    <property type="component" value="Chromosome"/>
</dbReference>
<feature type="domain" description="Carbohydrate kinase FGGY C-terminal" evidence="5">
    <location>
        <begin position="257"/>
        <end position="442"/>
    </location>
</feature>
<reference evidence="6" key="1">
    <citation type="submission" date="2021-01" db="EMBL/GenBank/DDBJ databases">
        <title>Description of Breznakiella homolactica.</title>
        <authorList>
            <person name="Song Y."/>
            <person name="Brune A."/>
        </authorList>
    </citation>
    <scope>NUCLEOTIDE SEQUENCE</scope>
    <source>
        <strain evidence="6">RmG30</strain>
    </source>
</reference>
<evidence type="ECO:0000256" key="2">
    <source>
        <dbReference type="ARBA" id="ARBA00022679"/>
    </source>
</evidence>
<dbReference type="PANTHER" id="PTHR43095">
    <property type="entry name" value="SUGAR KINASE"/>
    <property type="match status" value="1"/>
</dbReference>
<accession>A0A7T7XJU3</accession>
<dbReference type="GO" id="GO:0005975">
    <property type="term" value="P:carbohydrate metabolic process"/>
    <property type="evidence" value="ECO:0007669"/>
    <property type="project" value="InterPro"/>
</dbReference>
<dbReference type="CDD" id="cd07779">
    <property type="entry name" value="ASKHA_NBD_FGGY_YgcE-like"/>
    <property type="match status" value="1"/>
</dbReference>
<evidence type="ECO:0000313" key="7">
    <source>
        <dbReference type="Proteomes" id="UP000595917"/>
    </source>
</evidence>
<dbReference type="Pfam" id="PF00370">
    <property type="entry name" value="FGGY_N"/>
    <property type="match status" value="1"/>
</dbReference>
<dbReference type="KEGG" id="bhc:JFL75_12350"/>
<dbReference type="EMBL" id="CP067089">
    <property type="protein sequence ID" value="QQO07734.1"/>
    <property type="molecule type" value="Genomic_DNA"/>
</dbReference>
<evidence type="ECO:0000256" key="3">
    <source>
        <dbReference type="ARBA" id="ARBA00022777"/>
    </source>
</evidence>
<keyword evidence="3" id="KW-0418">Kinase</keyword>
<dbReference type="AlphaFoldDB" id="A0A7T7XJU3"/>
<dbReference type="PANTHER" id="PTHR43095:SF2">
    <property type="entry name" value="GLUCONOKINASE"/>
    <property type="match status" value="1"/>
</dbReference>
<protein>
    <recommendedName>
        <fullName evidence="8">Xylulokinase</fullName>
    </recommendedName>
</protein>
<comment type="similarity">
    <text evidence="1">Belongs to the FGGY kinase family.</text>
</comment>
<dbReference type="InterPro" id="IPR000577">
    <property type="entry name" value="Carb_kinase_FGGY"/>
</dbReference>
<evidence type="ECO:0008006" key="8">
    <source>
        <dbReference type="Google" id="ProtNLM"/>
    </source>
</evidence>
<dbReference type="InterPro" id="IPR043129">
    <property type="entry name" value="ATPase_NBD"/>
</dbReference>
<dbReference type="InterPro" id="IPR018485">
    <property type="entry name" value="FGGY_C"/>
</dbReference>
<proteinExistence type="inferred from homology"/>
<gene>
    <name evidence="6" type="ORF">JFL75_12350</name>
</gene>
<evidence type="ECO:0000256" key="1">
    <source>
        <dbReference type="ARBA" id="ARBA00009156"/>
    </source>
</evidence>
<organism evidence="6 7">
    <name type="scientific">Breznakiella homolactica</name>
    <dbReference type="NCBI Taxonomy" id="2798577"/>
    <lineage>
        <taxon>Bacteria</taxon>
        <taxon>Pseudomonadati</taxon>
        <taxon>Spirochaetota</taxon>
        <taxon>Spirochaetia</taxon>
        <taxon>Spirochaetales</taxon>
        <taxon>Breznakiellaceae</taxon>
        <taxon>Breznakiella</taxon>
    </lineage>
</organism>
<evidence type="ECO:0000259" key="4">
    <source>
        <dbReference type="Pfam" id="PF00370"/>
    </source>
</evidence>
<dbReference type="RefSeq" id="WP_215625040.1">
    <property type="nucleotide sequence ID" value="NZ_CP067089.2"/>
</dbReference>
<dbReference type="Gene3D" id="3.30.420.40">
    <property type="match status" value="2"/>
</dbReference>
<dbReference type="InterPro" id="IPR018484">
    <property type="entry name" value="FGGY_N"/>
</dbReference>
<dbReference type="InterPro" id="IPR050406">
    <property type="entry name" value="FGGY_Carb_Kinase"/>
</dbReference>
<keyword evidence="2" id="KW-0808">Transferase</keyword>
<dbReference type="GO" id="GO:0016301">
    <property type="term" value="F:kinase activity"/>
    <property type="evidence" value="ECO:0007669"/>
    <property type="project" value="UniProtKB-KW"/>
</dbReference>
<evidence type="ECO:0000313" key="6">
    <source>
        <dbReference type="EMBL" id="QQO07734.1"/>
    </source>
</evidence>
<dbReference type="SUPFAM" id="SSF53067">
    <property type="entry name" value="Actin-like ATPase domain"/>
    <property type="match status" value="2"/>
</dbReference>
<sequence length="501" mass="54078">MENGGIISVDIGTTSMRAVLLDRTGRILTAAQEMNPPDYFPGGRVEQDPRSWENLLPRVLRKCREEAESAGIGVEGISLASQRSSIIPLGKDRRPIAPAIMWQDTRAEPLCHALEPQQKKVYQKSGLKISTVFSAVKMKWLKEQRRAVYDAAWKITGIHDYVLCLLTGNLVTDRCIASRTSLLNLFTLDWDDELIGIFGLERGKLCDLIDQGSTAGTLTNEMARLSGLPAGLPVVSAGGDQQNAALGLGLLGPGDVIISTGTGSYVLGVSEKPVFDPGERVLCNVSAVPGGYILEAGALTMGTVYRWFTDTFYSPETGFSDVDNEARESPPGSGGVIVLPHFSGSGAPHWNPGAKGIFYNLGLNTRRGDLARAILEGIATEMADNADLIAGLSGLPETFRAAGGLSKSAVFSQIQADACGRPVVCSREHEATSLGAWISAAKNLGLFTDYPAAYESAARNHTAAVFHPVHEHTELYRKIRRKKQAIYNALTEHNVYDTDYE</sequence>
<keyword evidence="7" id="KW-1185">Reference proteome</keyword>
<name>A0A7T7XJU3_9SPIR</name>
<feature type="domain" description="Carbohydrate kinase FGGY N-terminal" evidence="4">
    <location>
        <begin position="6"/>
        <end position="247"/>
    </location>
</feature>